<comment type="caution">
    <text evidence="5">The sequence shown here is derived from an EMBL/GenBank/DDBJ whole genome shotgun (WGS) entry which is preliminary data.</text>
</comment>
<evidence type="ECO:0000259" key="4">
    <source>
        <dbReference type="Pfam" id="PF00326"/>
    </source>
</evidence>
<dbReference type="OrthoDB" id="16520at2759"/>
<accession>A0A8J2KHD8</accession>
<dbReference type="Proteomes" id="UP000708208">
    <property type="component" value="Unassembled WGS sequence"/>
</dbReference>
<dbReference type="GO" id="GO:0005886">
    <property type="term" value="C:plasma membrane"/>
    <property type="evidence" value="ECO:0007669"/>
    <property type="project" value="TreeGrafter"/>
</dbReference>
<dbReference type="PANTHER" id="PTHR11731">
    <property type="entry name" value="PROTEASE FAMILY S9B,C DIPEPTIDYL-PEPTIDASE IV-RELATED"/>
    <property type="match status" value="1"/>
</dbReference>
<keyword evidence="2" id="KW-0720">Serine protease</keyword>
<dbReference type="GO" id="GO:0008236">
    <property type="term" value="F:serine-type peptidase activity"/>
    <property type="evidence" value="ECO:0007669"/>
    <property type="project" value="UniProtKB-KW"/>
</dbReference>
<dbReference type="InterPro" id="IPR001375">
    <property type="entry name" value="Peptidase_S9_cat"/>
</dbReference>
<sequence>MAFPKLKTFDVQLNAGHTVQVRLLLPPGLREDEITKYPLVLNVYGGPGTQLVLDRWGVDFGTYLSSKKDFIVAQVDSRGSGGRGWDFQHKVYYKVGVMEAEDQIAVV</sequence>
<dbReference type="EMBL" id="CAJVCH010408932">
    <property type="protein sequence ID" value="CAG7817996.1"/>
    <property type="molecule type" value="Genomic_DNA"/>
</dbReference>
<dbReference type="GO" id="GO:0006508">
    <property type="term" value="P:proteolysis"/>
    <property type="evidence" value="ECO:0007669"/>
    <property type="project" value="InterPro"/>
</dbReference>
<protein>
    <recommendedName>
        <fullName evidence="4">Peptidase S9 prolyl oligopeptidase catalytic domain-containing protein</fullName>
    </recommendedName>
</protein>
<keyword evidence="1" id="KW-0645">Protease</keyword>
<keyword evidence="6" id="KW-1185">Reference proteome</keyword>
<keyword evidence="1" id="KW-0378">Hydrolase</keyword>
<organism evidence="5 6">
    <name type="scientific">Allacma fusca</name>
    <dbReference type="NCBI Taxonomy" id="39272"/>
    <lineage>
        <taxon>Eukaryota</taxon>
        <taxon>Metazoa</taxon>
        <taxon>Ecdysozoa</taxon>
        <taxon>Arthropoda</taxon>
        <taxon>Hexapoda</taxon>
        <taxon>Collembola</taxon>
        <taxon>Symphypleona</taxon>
        <taxon>Sminthuridae</taxon>
        <taxon>Allacma</taxon>
    </lineage>
</organism>
<dbReference type="GO" id="GO:0004177">
    <property type="term" value="F:aminopeptidase activity"/>
    <property type="evidence" value="ECO:0007669"/>
    <property type="project" value="UniProtKB-KW"/>
</dbReference>
<dbReference type="AlphaFoldDB" id="A0A8J2KHD8"/>
<keyword evidence="3" id="KW-0325">Glycoprotein</keyword>
<dbReference type="InterPro" id="IPR050278">
    <property type="entry name" value="Serine_Prot_S9B/DPPIV"/>
</dbReference>
<gene>
    <name evidence="5" type="ORF">AFUS01_LOCUS28531</name>
</gene>
<evidence type="ECO:0000256" key="1">
    <source>
        <dbReference type="ARBA" id="ARBA00022438"/>
    </source>
</evidence>
<name>A0A8J2KHD8_9HEXA</name>
<dbReference type="Pfam" id="PF00326">
    <property type="entry name" value="Peptidase_S9"/>
    <property type="match status" value="1"/>
</dbReference>
<feature type="domain" description="Peptidase S9 prolyl oligopeptidase catalytic" evidence="4">
    <location>
        <begin position="56"/>
        <end position="107"/>
    </location>
</feature>
<keyword evidence="1" id="KW-0031">Aminopeptidase</keyword>
<proteinExistence type="predicted"/>
<evidence type="ECO:0000313" key="5">
    <source>
        <dbReference type="EMBL" id="CAG7817996.1"/>
    </source>
</evidence>
<evidence type="ECO:0000313" key="6">
    <source>
        <dbReference type="Proteomes" id="UP000708208"/>
    </source>
</evidence>
<dbReference type="GO" id="GO:0008239">
    <property type="term" value="F:dipeptidyl-peptidase activity"/>
    <property type="evidence" value="ECO:0007669"/>
    <property type="project" value="TreeGrafter"/>
</dbReference>
<reference evidence="5" key="1">
    <citation type="submission" date="2021-06" db="EMBL/GenBank/DDBJ databases">
        <authorList>
            <person name="Hodson N. C."/>
            <person name="Mongue J. A."/>
            <person name="Jaron S. K."/>
        </authorList>
    </citation>
    <scope>NUCLEOTIDE SEQUENCE</scope>
</reference>
<evidence type="ECO:0000256" key="2">
    <source>
        <dbReference type="ARBA" id="ARBA00022825"/>
    </source>
</evidence>
<feature type="non-terminal residue" evidence="5">
    <location>
        <position position="1"/>
    </location>
</feature>
<dbReference type="PANTHER" id="PTHR11731:SF200">
    <property type="entry name" value="DIPEPTIDYL PEPTIDASE 10, ISOFORM B"/>
    <property type="match status" value="1"/>
</dbReference>
<evidence type="ECO:0000256" key="3">
    <source>
        <dbReference type="ARBA" id="ARBA00023180"/>
    </source>
</evidence>